<feature type="binding site" evidence="16">
    <location>
        <position position="547"/>
    </location>
    <ligand>
        <name>L-glutamate</name>
        <dbReference type="ChEBI" id="CHEBI:29985"/>
    </ligand>
</feature>
<dbReference type="Gene3D" id="3.40.190.10">
    <property type="entry name" value="Periplasmic binding protein-like II"/>
    <property type="match status" value="2"/>
</dbReference>
<evidence type="ECO:0000256" key="15">
    <source>
        <dbReference type="ARBA" id="ARBA00034104"/>
    </source>
</evidence>
<protein>
    <recommendedName>
        <fullName evidence="25">Glutamate receptor ionotropic, kainate 2-like</fullName>
    </recommendedName>
</protein>
<evidence type="ECO:0000256" key="6">
    <source>
        <dbReference type="ARBA" id="ARBA00022989"/>
    </source>
</evidence>
<dbReference type="InterPro" id="IPR001508">
    <property type="entry name" value="Iono_Glu_rcpt_met"/>
</dbReference>
<evidence type="ECO:0000256" key="18">
    <source>
        <dbReference type="PIRSR" id="PIRSR601508-3"/>
    </source>
</evidence>
<keyword evidence="9 19" id="KW-0472">Membrane</keyword>
<keyword evidence="6 19" id="KW-1133">Transmembrane helix</keyword>
<feature type="site" description="Crucial to convey clamshell closure to channel opening" evidence="17">
    <location>
        <position position="526"/>
    </location>
</feature>
<evidence type="ECO:0000313" key="24">
    <source>
        <dbReference type="Proteomes" id="UP000814243"/>
    </source>
</evidence>
<name>A0A922SAG0_SPOEX</name>
<evidence type="ECO:0008006" key="25">
    <source>
        <dbReference type="Google" id="ProtNLM"/>
    </source>
</evidence>
<dbReference type="InterPro" id="IPR015683">
    <property type="entry name" value="Ionotropic_Glu_rcpt"/>
</dbReference>
<evidence type="ECO:0000259" key="21">
    <source>
        <dbReference type="SMART" id="SM00079"/>
    </source>
</evidence>
<organism evidence="23 24">
    <name type="scientific">Spodoptera exigua</name>
    <name type="common">Beet armyworm</name>
    <name type="synonym">Noctua fulgens</name>
    <dbReference type="NCBI Taxonomy" id="7107"/>
    <lineage>
        <taxon>Eukaryota</taxon>
        <taxon>Metazoa</taxon>
        <taxon>Ecdysozoa</taxon>
        <taxon>Arthropoda</taxon>
        <taxon>Hexapoda</taxon>
        <taxon>Insecta</taxon>
        <taxon>Pterygota</taxon>
        <taxon>Neoptera</taxon>
        <taxon>Endopterygota</taxon>
        <taxon>Lepidoptera</taxon>
        <taxon>Glossata</taxon>
        <taxon>Ditrysia</taxon>
        <taxon>Noctuoidea</taxon>
        <taxon>Noctuidae</taxon>
        <taxon>Amphipyrinae</taxon>
        <taxon>Spodoptera</taxon>
    </lineage>
</organism>
<keyword evidence="5 20" id="KW-0732">Signal</keyword>
<feature type="binding site" evidence="16">
    <location>
        <position position="376"/>
    </location>
    <ligand>
        <name>L-glutamate</name>
        <dbReference type="ChEBI" id="CHEBI:29985"/>
    </ligand>
</feature>
<comment type="similarity">
    <text evidence="1">Belongs to the glutamate-gated ion channel (TC 1.A.10.1) family.</text>
</comment>
<dbReference type="SMART" id="SM00918">
    <property type="entry name" value="Lig_chan-Glu_bd"/>
    <property type="match status" value="1"/>
</dbReference>
<evidence type="ECO:0000256" key="4">
    <source>
        <dbReference type="ARBA" id="ARBA00022692"/>
    </source>
</evidence>
<feature type="transmembrane region" description="Helical" evidence="19">
    <location>
        <begin position="689"/>
        <end position="710"/>
    </location>
</feature>
<evidence type="ECO:0000256" key="12">
    <source>
        <dbReference type="ARBA" id="ARBA00023257"/>
    </source>
</evidence>
<evidence type="ECO:0000256" key="8">
    <source>
        <dbReference type="ARBA" id="ARBA00023065"/>
    </source>
</evidence>
<dbReference type="InterPro" id="IPR028082">
    <property type="entry name" value="Peripla_BP_I"/>
</dbReference>
<evidence type="ECO:0000256" key="20">
    <source>
        <dbReference type="SAM" id="SignalP"/>
    </source>
</evidence>
<feature type="site" description="Interaction with the cone snail toxin Con-ikot-ikot" evidence="17">
    <location>
        <position position="553"/>
    </location>
</feature>
<reference evidence="23" key="1">
    <citation type="journal article" date="2021" name="G3 (Bethesda)">
        <title>Genome and transcriptome analysis of the beet armyworm Spodoptera exigua reveals targets for pest control. .</title>
        <authorList>
            <person name="Simon S."/>
            <person name="Breeschoten T."/>
            <person name="Jansen H.J."/>
            <person name="Dirks R.P."/>
            <person name="Schranz M.E."/>
            <person name="Ros V.I.D."/>
        </authorList>
    </citation>
    <scope>NUCLEOTIDE SEQUENCE</scope>
    <source>
        <strain evidence="23">TB_SE_WUR_2020</strain>
    </source>
</reference>
<feature type="transmembrane region" description="Helical" evidence="19">
    <location>
        <begin position="497"/>
        <end position="517"/>
    </location>
</feature>
<evidence type="ECO:0000256" key="11">
    <source>
        <dbReference type="ARBA" id="ARBA00023180"/>
    </source>
</evidence>
<keyword evidence="2" id="KW-0813">Transport</keyword>
<evidence type="ECO:0000256" key="1">
    <source>
        <dbReference type="ARBA" id="ARBA00008685"/>
    </source>
</evidence>
<dbReference type="CDD" id="cd13714">
    <property type="entry name" value="PBP2_iGluR_Kainate"/>
    <property type="match status" value="1"/>
</dbReference>
<dbReference type="AlphaFoldDB" id="A0A922SAG0"/>
<feature type="chain" id="PRO_5036781357" description="Glutamate receptor ionotropic, kainate 2-like" evidence="20">
    <location>
        <begin position="18"/>
        <end position="780"/>
    </location>
</feature>
<feature type="disulfide bond" evidence="18">
    <location>
        <begin position="610"/>
        <end position="667"/>
    </location>
</feature>
<dbReference type="SMART" id="SM00079">
    <property type="entry name" value="PBPe"/>
    <property type="match status" value="1"/>
</dbReference>
<proteinExistence type="inferred from homology"/>
<evidence type="ECO:0000256" key="14">
    <source>
        <dbReference type="ARBA" id="ARBA00023303"/>
    </source>
</evidence>
<evidence type="ECO:0000256" key="3">
    <source>
        <dbReference type="ARBA" id="ARBA00022475"/>
    </source>
</evidence>
<evidence type="ECO:0000259" key="22">
    <source>
        <dbReference type="SMART" id="SM00918"/>
    </source>
</evidence>
<keyword evidence="3" id="KW-1003">Cell membrane</keyword>
<dbReference type="Pfam" id="PF00060">
    <property type="entry name" value="Lig_chan"/>
    <property type="match status" value="1"/>
</dbReference>
<keyword evidence="10" id="KW-0675">Receptor</keyword>
<dbReference type="Proteomes" id="UP000814243">
    <property type="component" value="Unassembled WGS sequence"/>
</dbReference>
<dbReference type="Gene3D" id="3.40.50.2300">
    <property type="match status" value="1"/>
</dbReference>
<dbReference type="Gene3D" id="1.10.287.70">
    <property type="match status" value="1"/>
</dbReference>
<keyword evidence="7" id="KW-0770">Synapse</keyword>
<keyword evidence="14" id="KW-0407">Ion channel</keyword>
<sequence length="780" mass="86601">MYVTVVTIILILGNVDAVFRKFETLKTTVNIGAIFPPNTVAEVAFSSALARASMESEHYHFVMKVVYSPFGDSFSASKAACELLSSGVIAVFGPTDPVSASAVEAHCRAARVPHIQAVWRPPQVRGLKQPTPPGINLYPEAVALSKAVALFIADSDWKSYTLLYMMTIMVEAALASDAARLITDAVENSPEEFKIEAQEISCDSEDQWEVGEEFTNHLLTNPISGITNMINLDNSTGERLNFNVEIMELSNSGFNSIAKWNPETGFIYVRTADETSDRLAEKWQNKTFKVVSRIGAPYLVEVTPKEGEVLTGNDRYEGYSKDLIHEILKEILHLNYEIEIVPGNGYGSYNKETKKWDGLVGHLLERKADLAICDLTITYERRSSVDFTTPFMTLGISILYLKPTPPEPELFSFLKPFSVDVWIYMAAAYLMVSLLLHILARLAPNDWENPHPCDKSPEELENIWHIKNSCWLTMGSIMTQGSDILPKGYSTRWVCGMWWFFALIMCSSYTANLAAFLTNAAMDDSIKSAEDLAMQTKIKYGTLKGGSTYSFFKRSNVSIYQRMYGAMESARPSVFVKNNDEGLDRVLKGKRDYAYFMESTAIEYQLERHCDLMQVGGLLDSKGYGIAMPFDSSYRTAVDNALLKLAESGKLVEIKNRWWKAPAENACVSEEAAEEGAAGELGVENVGGVFVVLALGCSAAAAMGIFEFLWNVREVAIEQKMTQSEALWAELTFALSFWETEKPVKHSRPSSTASGSNGASRASSVLRSAADLFHLNVFNK</sequence>
<comment type="caution">
    <text evidence="23">The sequence shown here is derived from an EMBL/GenBank/DDBJ whole genome shotgun (WGS) entry which is preliminary data.</text>
</comment>
<accession>A0A922SAG0</accession>
<evidence type="ECO:0000256" key="2">
    <source>
        <dbReference type="ARBA" id="ARBA00022448"/>
    </source>
</evidence>
<feature type="site" description="Interaction with the cone snail toxin Con-ikot-ikot" evidence="17">
    <location>
        <position position="644"/>
    </location>
</feature>
<dbReference type="FunFam" id="3.40.190.10:FF:000060">
    <property type="entry name" value="Glutamate receptor ionotropic, kainate 1"/>
    <property type="match status" value="1"/>
</dbReference>
<evidence type="ECO:0000256" key="5">
    <source>
        <dbReference type="ARBA" id="ARBA00022729"/>
    </source>
</evidence>
<dbReference type="EMBL" id="JACEFF010000821">
    <property type="protein sequence ID" value="KAH9630482.1"/>
    <property type="molecule type" value="Genomic_DNA"/>
</dbReference>
<feature type="domain" description="Ionotropic glutamate receptor L-glutamate and glycine-binding" evidence="22">
    <location>
        <begin position="297"/>
        <end position="365"/>
    </location>
</feature>
<dbReference type="PRINTS" id="PR00177">
    <property type="entry name" value="NMDARECEPTOR"/>
</dbReference>
<feature type="transmembrane region" description="Helical" evidence="19">
    <location>
        <begin position="421"/>
        <end position="440"/>
    </location>
</feature>
<evidence type="ECO:0000256" key="7">
    <source>
        <dbReference type="ARBA" id="ARBA00023018"/>
    </source>
</evidence>
<keyword evidence="8" id="KW-0406">Ion transport</keyword>
<evidence type="ECO:0000313" key="23">
    <source>
        <dbReference type="EMBL" id="KAH9630482.1"/>
    </source>
</evidence>
<dbReference type="GO" id="GO:0045211">
    <property type="term" value="C:postsynaptic membrane"/>
    <property type="evidence" value="ECO:0007669"/>
    <property type="project" value="UniProtKB-SubCell"/>
</dbReference>
<evidence type="ECO:0000256" key="17">
    <source>
        <dbReference type="PIRSR" id="PIRSR601508-2"/>
    </source>
</evidence>
<dbReference type="Pfam" id="PF01094">
    <property type="entry name" value="ANF_receptor"/>
    <property type="match status" value="1"/>
</dbReference>
<dbReference type="GO" id="GO:0015276">
    <property type="term" value="F:ligand-gated monoatomic ion channel activity"/>
    <property type="evidence" value="ECO:0007669"/>
    <property type="project" value="InterPro"/>
</dbReference>
<dbReference type="PANTHER" id="PTHR18966">
    <property type="entry name" value="IONOTROPIC GLUTAMATE RECEPTOR"/>
    <property type="match status" value="1"/>
</dbReference>
<keyword evidence="13" id="KW-1071">Ligand-gated ion channel</keyword>
<dbReference type="Pfam" id="PF10613">
    <property type="entry name" value="Lig_chan-Glu_bd"/>
    <property type="match status" value="1"/>
</dbReference>
<dbReference type="SUPFAM" id="SSF53822">
    <property type="entry name" value="Periplasmic binding protein-like I"/>
    <property type="match status" value="2"/>
</dbReference>
<dbReference type="InterPro" id="IPR019594">
    <property type="entry name" value="Glu/Gly-bd"/>
</dbReference>
<feature type="signal peptide" evidence="20">
    <location>
        <begin position="1"/>
        <end position="17"/>
    </location>
</feature>
<feature type="domain" description="Ionotropic glutamate receptor C-terminal" evidence="21">
    <location>
        <begin position="287"/>
        <end position="661"/>
    </location>
</feature>
<evidence type="ECO:0000256" key="19">
    <source>
        <dbReference type="SAM" id="Phobius"/>
    </source>
</evidence>
<evidence type="ECO:0000256" key="16">
    <source>
        <dbReference type="PIRSR" id="PIRSR601508-1"/>
    </source>
</evidence>
<dbReference type="FunFam" id="1.10.287.70:FF:000010">
    <property type="entry name" value="Putative glutamate receptor ionotropic kainate 1"/>
    <property type="match status" value="1"/>
</dbReference>
<keyword evidence="18" id="KW-1015">Disulfide bond</keyword>
<keyword evidence="11" id="KW-0325">Glycoprotein</keyword>
<keyword evidence="4 19" id="KW-0812">Transmembrane</keyword>
<feature type="binding site" evidence="16">
    <location>
        <position position="381"/>
    </location>
    <ligand>
        <name>L-glutamate</name>
        <dbReference type="ChEBI" id="CHEBI:29985"/>
    </ligand>
</feature>
<comment type="subcellular location">
    <subcellularLocation>
        <location evidence="15">Postsynaptic cell membrane</location>
        <topology evidence="15">Multi-pass membrane protein</topology>
    </subcellularLocation>
</comment>
<evidence type="ECO:0000256" key="13">
    <source>
        <dbReference type="ARBA" id="ARBA00023286"/>
    </source>
</evidence>
<feature type="binding site" evidence="16">
    <location>
        <position position="598"/>
    </location>
    <ligand>
        <name>L-glutamate</name>
        <dbReference type="ChEBI" id="CHEBI:29985"/>
    </ligand>
</feature>
<dbReference type="SUPFAM" id="SSF81324">
    <property type="entry name" value="Voltage-gated potassium channels"/>
    <property type="match status" value="1"/>
</dbReference>
<dbReference type="InterPro" id="IPR001828">
    <property type="entry name" value="ANF_lig-bd_rcpt"/>
</dbReference>
<dbReference type="InterPro" id="IPR001320">
    <property type="entry name" value="Iontro_rcpt_C"/>
</dbReference>
<gene>
    <name evidence="23" type="ORF">HF086_000695</name>
</gene>
<dbReference type="FunFam" id="3.40.190.10:FF:000178">
    <property type="entry name" value="Glutamate receptor subunit"/>
    <property type="match status" value="1"/>
</dbReference>
<dbReference type="GO" id="GO:0038023">
    <property type="term" value="F:signaling receptor activity"/>
    <property type="evidence" value="ECO:0007669"/>
    <property type="project" value="InterPro"/>
</dbReference>
<feature type="binding site" evidence="16">
    <location>
        <position position="548"/>
    </location>
    <ligand>
        <name>L-glutamate</name>
        <dbReference type="ChEBI" id="CHEBI:29985"/>
    </ligand>
</feature>
<evidence type="ECO:0000256" key="10">
    <source>
        <dbReference type="ARBA" id="ARBA00023170"/>
    </source>
</evidence>
<dbReference type="SUPFAM" id="SSF53850">
    <property type="entry name" value="Periplasmic binding protein-like II"/>
    <property type="match status" value="1"/>
</dbReference>
<evidence type="ECO:0000256" key="9">
    <source>
        <dbReference type="ARBA" id="ARBA00023136"/>
    </source>
</evidence>
<keyword evidence="12" id="KW-0628">Postsynaptic cell membrane</keyword>